<dbReference type="InterPro" id="IPR000014">
    <property type="entry name" value="PAS"/>
</dbReference>
<evidence type="ECO:0000259" key="7">
    <source>
        <dbReference type="PROSITE" id="PS50113"/>
    </source>
</evidence>
<accession>C0QAB0</accession>
<dbReference type="GO" id="GO:0005524">
    <property type="term" value="F:ATP binding"/>
    <property type="evidence" value="ECO:0007669"/>
    <property type="project" value="UniProtKB-KW"/>
</dbReference>
<dbReference type="AlphaFoldDB" id="C0QAB0"/>
<dbReference type="PROSITE" id="PS50113">
    <property type="entry name" value="PAC"/>
    <property type="match status" value="1"/>
</dbReference>
<evidence type="ECO:0000256" key="4">
    <source>
        <dbReference type="ARBA" id="ARBA00023163"/>
    </source>
</evidence>
<dbReference type="GO" id="GO:0043565">
    <property type="term" value="F:sequence-specific DNA binding"/>
    <property type="evidence" value="ECO:0007669"/>
    <property type="project" value="InterPro"/>
</dbReference>
<dbReference type="Proteomes" id="UP000000442">
    <property type="component" value="Chromosome"/>
</dbReference>
<dbReference type="CDD" id="cd00130">
    <property type="entry name" value="PAS"/>
    <property type="match status" value="1"/>
</dbReference>
<keyword evidence="4" id="KW-0804">Transcription</keyword>
<dbReference type="Gene3D" id="1.10.8.60">
    <property type="match status" value="2"/>
</dbReference>
<reference evidence="8 9" key="1">
    <citation type="journal article" date="2009" name="Environ. Microbiol.">
        <title>Genome sequence of Desulfobacterium autotrophicum HRM2, a marine sulfate reducer oxidizing organic carbon completely to carbon dioxide.</title>
        <authorList>
            <person name="Strittmatter A.W."/>
            <person name="Liesegang H."/>
            <person name="Rabus R."/>
            <person name="Decker I."/>
            <person name="Amann J."/>
            <person name="Andres S."/>
            <person name="Henne A."/>
            <person name="Fricke W.F."/>
            <person name="Martinez-Arias R."/>
            <person name="Bartels D."/>
            <person name="Goesmann A."/>
            <person name="Krause L."/>
            <person name="Puehler A."/>
            <person name="Klenk H.P."/>
            <person name="Richter M."/>
            <person name="Schuler M."/>
            <person name="Gloeckner F.O."/>
            <person name="Meyerdierks A."/>
            <person name="Gottschalk G."/>
            <person name="Amann R."/>
        </authorList>
    </citation>
    <scope>NUCLEOTIDE SEQUENCE [LARGE SCALE GENOMIC DNA]</scope>
    <source>
        <strain evidence="9">ATCC 43914 / DSM 3382 / HRM2</strain>
    </source>
</reference>
<dbReference type="PROSITE" id="PS00675">
    <property type="entry name" value="SIGMA54_INTERACT_1"/>
    <property type="match status" value="1"/>
</dbReference>
<dbReference type="Pfam" id="PF25601">
    <property type="entry name" value="AAA_lid_14"/>
    <property type="match status" value="2"/>
</dbReference>
<dbReference type="InterPro" id="IPR002197">
    <property type="entry name" value="HTH_Fis"/>
</dbReference>
<evidence type="ECO:0000313" key="8">
    <source>
        <dbReference type="EMBL" id="ACN14695.1"/>
    </source>
</evidence>
<feature type="domain" description="PAS" evidence="6">
    <location>
        <begin position="146"/>
        <end position="217"/>
    </location>
</feature>
<name>C0QAB0_DESAH</name>
<dbReference type="SUPFAM" id="SSF46689">
    <property type="entry name" value="Homeodomain-like"/>
    <property type="match status" value="1"/>
</dbReference>
<dbReference type="GO" id="GO:0006355">
    <property type="term" value="P:regulation of DNA-templated transcription"/>
    <property type="evidence" value="ECO:0007669"/>
    <property type="project" value="InterPro"/>
</dbReference>
<dbReference type="RefSeq" id="WP_015903482.1">
    <property type="nucleotide sequence ID" value="NC_012108.1"/>
</dbReference>
<dbReference type="InterPro" id="IPR025662">
    <property type="entry name" value="Sigma_54_int_dom_ATP-bd_1"/>
</dbReference>
<evidence type="ECO:0000256" key="2">
    <source>
        <dbReference type="ARBA" id="ARBA00022840"/>
    </source>
</evidence>
<gene>
    <name evidence="8" type="ordered locus">HRM2_15860</name>
</gene>
<proteinExistence type="predicted"/>
<organism evidence="8 9">
    <name type="scientific">Desulforapulum autotrophicum (strain ATCC 43914 / DSM 3382 / VKM B-1955 / HRM2)</name>
    <name type="common">Desulfobacterium autotrophicum</name>
    <dbReference type="NCBI Taxonomy" id="177437"/>
    <lineage>
        <taxon>Bacteria</taxon>
        <taxon>Pseudomonadati</taxon>
        <taxon>Thermodesulfobacteriota</taxon>
        <taxon>Desulfobacteria</taxon>
        <taxon>Desulfobacterales</taxon>
        <taxon>Desulfobacteraceae</taxon>
        <taxon>Desulforapulum</taxon>
    </lineage>
</organism>
<evidence type="ECO:0000256" key="3">
    <source>
        <dbReference type="ARBA" id="ARBA00023015"/>
    </source>
</evidence>
<dbReference type="STRING" id="177437.HRM2_15860"/>
<protein>
    <submittedName>
        <fullName evidence="8">Sigma-54 dependent DNA-binding response regulator</fullName>
    </submittedName>
</protein>
<dbReference type="InterPro" id="IPR000700">
    <property type="entry name" value="PAS-assoc_C"/>
</dbReference>
<dbReference type="InterPro" id="IPR035965">
    <property type="entry name" value="PAS-like_dom_sf"/>
</dbReference>
<evidence type="ECO:0000256" key="1">
    <source>
        <dbReference type="ARBA" id="ARBA00022741"/>
    </source>
</evidence>
<dbReference type="CDD" id="cd00009">
    <property type="entry name" value="AAA"/>
    <property type="match status" value="1"/>
</dbReference>
<dbReference type="SUPFAM" id="SSF52540">
    <property type="entry name" value="P-loop containing nucleoside triphosphate hydrolases"/>
    <property type="match status" value="1"/>
</dbReference>
<dbReference type="Gene3D" id="3.40.50.300">
    <property type="entry name" value="P-loop containing nucleotide triphosphate hydrolases"/>
    <property type="match status" value="1"/>
</dbReference>
<dbReference type="FunFam" id="3.40.50.300:FF:000006">
    <property type="entry name" value="DNA-binding transcriptional regulator NtrC"/>
    <property type="match status" value="1"/>
</dbReference>
<dbReference type="eggNOG" id="COG3829">
    <property type="taxonomic scope" value="Bacteria"/>
</dbReference>
<dbReference type="Gene3D" id="3.30.450.20">
    <property type="entry name" value="PAS domain"/>
    <property type="match status" value="2"/>
</dbReference>
<sequence>MNFIPYTSDQHKKNRHLLKLICPYSTTRDVKAEEVIDTFDCFIYVCSQAYRIEFMNDQLRMYLGKDVTGELCHQAIFGRESVCPWCGRERCQKEKPFRDELEDAVGKKWYLRMRVPIYRPDGSVSMLMMLHDITAQKMAKQSLKESERKFSTLMNNLPGMAFRCDIDDIWSIRFASKGCERLLGYLPSELMESKEQIIHPDDLEMVREQINQALQKKERYQITYRIQTASGQDKWVLEQGEGVYSDQQNTLMLEGYMTDISEQKKNELKLQKENHRLKYSFRELYRFGDIIGKSPAMQTMYGHILDAANSSANVIVLGESGTGKELVARAVHDLSDRSDGRFVTVNCGAIPETLFESLFFGYKKGAFTGALTDKKGYLDAAHRGTLFLDEIGEISLGMQVKLLRAIEGYGYLPVGNHEVRRSDFRIVAATNQNLLALVKAGRMREDFYYRINILPIHLPPLRERKEDIPLLIDYFISRFQSKTAIPGDPIKTALKQYEHVGTVRELSNHKLPPISIKLKAFMKDTNWPASLCQLKRQAAPQLSEREKTALVAYGWPGNVRELKNVVERYCVVGNLDFIKKALNLPQEEISIRMDLPAQTEGLQETMIKQEKAIIQRALEKHQWRRIDTARELKITTRTLQRKINTHGLRDTPL</sequence>
<keyword evidence="3" id="KW-0805">Transcription regulation</keyword>
<dbReference type="InterPro" id="IPR002078">
    <property type="entry name" value="Sigma_54_int"/>
</dbReference>
<dbReference type="Gene3D" id="1.10.10.60">
    <property type="entry name" value="Homeodomain-like"/>
    <property type="match status" value="1"/>
</dbReference>
<feature type="domain" description="PAC" evidence="7">
    <location>
        <begin position="220"/>
        <end position="272"/>
    </location>
</feature>
<dbReference type="SUPFAM" id="SSF55785">
    <property type="entry name" value="PYP-like sensor domain (PAS domain)"/>
    <property type="match status" value="1"/>
</dbReference>
<dbReference type="InterPro" id="IPR058031">
    <property type="entry name" value="AAA_lid_NorR"/>
</dbReference>
<dbReference type="Pfam" id="PF02954">
    <property type="entry name" value="HTH_8"/>
    <property type="match status" value="1"/>
</dbReference>
<dbReference type="InterPro" id="IPR027417">
    <property type="entry name" value="P-loop_NTPase"/>
</dbReference>
<dbReference type="PROSITE" id="PS50045">
    <property type="entry name" value="SIGMA54_INTERACT_4"/>
    <property type="match status" value="1"/>
</dbReference>
<dbReference type="Pfam" id="PF08447">
    <property type="entry name" value="PAS_3"/>
    <property type="match status" value="1"/>
</dbReference>
<dbReference type="SMART" id="SM00091">
    <property type="entry name" value="PAS"/>
    <property type="match status" value="1"/>
</dbReference>
<dbReference type="PANTHER" id="PTHR32071">
    <property type="entry name" value="TRANSCRIPTIONAL REGULATORY PROTEIN"/>
    <property type="match status" value="1"/>
</dbReference>
<keyword evidence="9" id="KW-1185">Reference proteome</keyword>
<dbReference type="InterPro" id="IPR013655">
    <property type="entry name" value="PAS_fold_3"/>
</dbReference>
<dbReference type="KEGG" id="dat:HRM2_15860"/>
<dbReference type="OrthoDB" id="5464420at2"/>
<dbReference type="HOGENOM" id="CLU_000445_8_1_7"/>
<dbReference type="InterPro" id="IPR003593">
    <property type="entry name" value="AAA+_ATPase"/>
</dbReference>
<feature type="domain" description="Sigma-54 factor interaction" evidence="5">
    <location>
        <begin position="290"/>
        <end position="571"/>
    </location>
</feature>
<dbReference type="SMART" id="SM00382">
    <property type="entry name" value="AAA"/>
    <property type="match status" value="1"/>
</dbReference>
<dbReference type="InterPro" id="IPR025944">
    <property type="entry name" value="Sigma_54_int_dom_CS"/>
</dbReference>
<dbReference type="NCBIfam" id="TIGR00229">
    <property type="entry name" value="sensory_box"/>
    <property type="match status" value="1"/>
</dbReference>
<evidence type="ECO:0000313" key="9">
    <source>
        <dbReference type="Proteomes" id="UP000000442"/>
    </source>
</evidence>
<dbReference type="EMBL" id="CP001087">
    <property type="protein sequence ID" value="ACN14695.1"/>
    <property type="molecule type" value="Genomic_DNA"/>
</dbReference>
<dbReference type="PROSITE" id="PS00688">
    <property type="entry name" value="SIGMA54_INTERACT_3"/>
    <property type="match status" value="1"/>
</dbReference>
<keyword evidence="8" id="KW-0238">DNA-binding</keyword>
<evidence type="ECO:0000259" key="5">
    <source>
        <dbReference type="PROSITE" id="PS50045"/>
    </source>
</evidence>
<dbReference type="PROSITE" id="PS50112">
    <property type="entry name" value="PAS"/>
    <property type="match status" value="1"/>
</dbReference>
<dbReference type="Pfam" id="PF00158">
    <property type="entry name" value="Sigma54_activat"/>
    <property type="match status" value="1"/>
</dbReference>
<dbReference type="InterPro" id="IPR009057">
    <property type="entry name" value="Homeodomain-like_sf"/>
</dbReference>
<keyword evidence="1" id="KW-0547">Nucleotide-binding</keyword>
<keyword evidence="2" id="KW-0067">ATP-binding</keyword>
<evidence type="ECO:0000259" key="6">
    <source>
        <dbReference type="PROSITE" id="PS50112"/>
    </source>
</evidence>